<organism evidence="1 2">
    <name type="scientific">Cordyceps javanica</name>
    <dbReference type="NCBI Taxonomy" id="43265"/>
    <lineage>
        <taxon>Eukaryota</taxon>
        <taxon>Fungi</taxon>
        <taxon>Dikarya</taxon>
        <taxon>Ascomycota</taxon>
        <taxon>Pezizomycotina</taxon>
        <taxon>Sordariomycetes</taxon>
        <taxon>Hypocreomycetidae</taxon>
        <taxon>Hypocreales</taxon>
        <taxon>Cordycipitaceae</taxon>
        <taxon>Cordyceps</taxon>
    </lineage>
</organism>
<dbReference type="EMBL" id="SPUK01000018">
    <property type="protein sequence ID" value="TQV91544.1"/>
    <property type="molecule type" value="Genomic_DNA"/>
</dbReference>
<dbReference type="GO" id="GO:0005829">
    <property type="term" value="C:cytosol"/>
    <property type="evidence" value="ECO:0007669"/>
    <property type="project" value="TreeGrafter"/>
</dbReference>
<evidence type="ECO:0000313" key="1">
    <source>
        <dbReference type="EMBL" id="TQV91544.1"/>
    </source>
</evidence>
<protein>
    <submittedName>
        <fullName evidence="1">Tetratricopeptide repeat domain-containing protein</fullName>
    </submittedName>
</protein>
<name>A0A545VPM5_9HYPO</name>
<gene>
    <name evidence="1" type="ORF">IF1G_09610</name>
</gene>
<dbReference type="Proteomes" id="UP000315783">
    <property type="component" value="Unassembled WGS sequence"/>
</dbReference>
<accession>A0A545VPM5</accession>
<dbReference type="AlphaFoldDB" id="A0A545VPM5"/>
<dbReference type="GO" id="GO:0005634">
    <property type="term" value="C:nucleus"/>
    <property type="evidence" value="ECO:0007669"/>
    <property type="project" value="TreeGrafter"/>
</dbReference>
<comment type="caution">
    <text evidence="1">The sequence shown here is derived from an EMBL/GenBank/DDBJ whole genome shotgun (WGS) entry which is preliminary data.</text>
</comment>
<dbReference type="PANTHER" id="PTHR46035">
    <property type="entry name" value="TETRATRICOPEPTIDE REPEAT PROTEIN 4"/>
    <property type="match status" value="1"/>
</dbReference>
<reference evidence="1 2" key="1">
    <citation type="journal article" date="2019" name="Appl. Microbiol. Biotechnol.">
        <title>Genome sequence of Isaria javanica and comparative genome analysis insights into family S53 peptidase evolution in fungal entomopathogens.</title>
        <authorList>
            <person name="Lin R."/>
            <person name="Zhang X."/>
            <person name="Xin B."/>
            <person name="Zou M."/>
            <person name="Gao Y."/>
            <person name="Qin F."/>
            <person name="Hu Q."/>
            <person name="Xie B."/>
            <person name="Cheng X."/>
        </authorList>
    </citation>
    <scope>NUCLEOTIDE SEQUENCE [LARGE SCALE GENOMIC DNA]</scope>
    <source>
        <strain evidence="1 2">IJ1G</strain>
    </source>
</reference>
<dbReference type="GO" id="GO:0030544">
    <property type="term" value="F:Hsp70 protein binding"/>
    <property type="evidence" value="ECO:0007669"/>
    <property type="project" value="TreeGrafter"/>
</dbReference>
<dbReference type="GO" id="GO:0051879">
    <property type="term" value="F:Hsp90 protein binding"/>
    <property type="evidence" value="ECO:0007669"/>
    <property type="project" value="TreeGrafter"/>
</dbReference>
<dbReference type="STRING" id="43265.A0A545VPM5"/>
<dbReference type="GO" id="GO:0006457">
    <property type="term" value="P:protein folding"/>
    <property type="evidence" value="ECO:0007669"/>
    <property type="project" value="TreeGrafter"/>
</dbReference>
<dbReference type="InterPro" id="IPR011990">
    <property type="entry name" value="TPR-like_helical_dom_sf"/>
</dbReference>
<evidence type="ECO:0000313" key="2">
    <source>
        <dbReference type="Proteomes" id="UP000315783"/>
    </source>
</evidence>
<dbReference type="PANTHER" id="PTHR46035:SF3">
    <property type="entry name" value="TRANSLOCATION PROTEIN SEC72"/>
    <property type="match status" value="1"/>
</dbReference>
<proteinExistence type="predicted"/>
<dbReference type="OrthoDB" id="433738at2759"/>
<sequence>MSDLDHFDLVPLSVDSVSKDVSLGRGASSSLGSRALGAELAQLNELHRAMLALETPGQVPPPPIPVNPKRTAQVTKLRDNGNGEYRKQRYEEAVRHYTLGIQMALARPLWEPSALAREEVAGLLANRAQAHMALLAWPEGAVDALASVEARRLGNAKAWWRRGRCLYEMARLDEAREWVKEGLEVEGEEADLVSLLKEIEARIKKQKTEQ</sequence>
<dbReference type="SUPFAM" id="SSF48452">
    <property type="entry name" value="TPR-like"/>
    <property type="match status" value="1"/>
</dbReference>
<keyword evidence="2" id="KW-1185">Reference proteome</keyword>
<dbReference type="Gene3D" id="1.25.40.10">
    <property type="entry name" value="Tetratricopeptide repeat domain"/>
    <property type="match status" value="1"/>
</dbReference>